<comment type="caution">
    <text evidence="1">The sequence shown here is derived from an EMBL/GenBank/DDBJ whole genome shotgun (WGS) entry which is preliminary data.</text>
</comment>
<gene>
    <name evidence="1" type="ORF">FBZ93_116185</name>
</gene>
<dbReference type="EMBL" id="VITY01000016">
    <property type="protein sequence ID" value="TWB89466.1"/>
    <property type="molecule type" value="Genomic_DNA"/>
</dbReference>
<name>A0A560L1Q3_9BRAD</name>
<dbReference type="AlphaFoldDB" id="A0A560L1Q3"/>
<dbReference type="Proteomes" id="UP000321304">
    <property type="component" value="Unassembled WGS sequence"/>
</dbReference>
<accession>A0A560L1Q3</accession>
<proteinExistence type="predicted"/>
<sequence>MARDLRRQAIWYRSSQVVNEFANELEDITTALNEVVITSGKEAVSAGAHPAKPEVMRCRSQMVKERGESAASQILFEGSRRSSLA</sequence>
<reference evidence="1 2" key="1">
    <citation type="submission" date="2019-06" db="EMBL/GenBank/DDBJ databases">
        <title>Genomic Encyclopedia of Type Strains, Phase IV (KMG-V): Genome sequencing to study the core and pangenomes of soil and plant-associated prokaryotes.</title>
        <authorList>
            <person name="Whitman W."/>
        </authorList>
    </citation>
    <scope>NUCLEOTIDE SEQUENCE [LARGE SCALE GENOMIC DNA]</scope>
    <source>
        <strain evidence="1 2">BR 10355</strain>
    </source>
</reference>
<evidence type="ECO:0000313" key="1">
    <source>
        <dbReference type="EMBL" id="TWB89466.1"/>
    </source>
</evidence>
<keyword evidence="2" id="KW-1185">Reference proteome</keyword>
<protein>
    <submittedName>
        <fullName evidence="1">Uncharacterized protein</fullName>
    </submittedName>
</protein>
<organism evidence="1 2">
    <name type="scientific">Bradyrhizobium macuxiense</name>
    <dbReference type="NCBI Taxonomy" id="1755647"/>
    <lineage>
        <taxon>Bacteria</taxon>
        <taxon>Pseudomonadati</taxon>
        <taxon>Pseudomonadota</taxon>
        <taxon>Alphaproteobacteria</taxon>
        <taxon>Hyphomicrobiales</taxon>
        <taxon>Nitrobacteraceae</taxon>
        <taxon>Bradyrhizobium</taxon>
    </lineage>
</organism>
<evidence type="ECO:0000313" key="2">
    <source>
        <dbReference type="Proteomes" id="UP000321304"/>
    </source>
</evidence>